<evidence type="ECO:0000313" key="3">
    <source>
        <dbReference type="EMBL" id="KAH8990776.1"/>
    </source>
</evidence>
<feature type="compositionally biased region" description="Pro residues" evidence="2">
    <location>
        <begin position="701"/>
        <end position="715"/>
    </location>
</feature>
<feature type="compositionally biased region" description="Polar residues" evidence="2">
    <location>
        <begin position="109"/>
        <end position="135"/>
    </location>
</feature>
<feature type="compositionally biased region" description="Polar residues" evidence="2">
    <location>
        <begin position="173"/>
        <end position="185"/>
    </location>
</feature>
<feature type="coiled-coil region" evidence="1">
    <location>
        <begin position="720"/>
        <end position="754"/>
    </location>
</feature>
<keyword evidence="1" id="KW-0175">Coiled coil</keyword>
<feature type="compositionally biased region" description="Polar residues" evidence="2">
    <location>
        <begin position="252"/>
        <end position="261"/>
    </location>
</feature>
<dbReference type="AlphaFoldDB" id="A0AAD4QDA0"/>
<dbReference type="Proteomes" id="UP001201163">
    <property type="component" value="Unassembled WGS sequence"/>
</dbReference>
<feature type="compositionally biased region" description="Low complexity" evidence="2">
    <location>
        <begin position="555"/>
        <end position="588"/>
    </location>
</feature>
<feature type="compositionally biased region" description="Polar residues" evidence="2">
    <location>
        <begin position="35"/>
        <end position="45"/>
    </location>
</feature>
<evidence type="ECO:0000256" key="1">
    <source>
        <dbReference type="SAM" id="Coils"/>
    </source>
</evidence>
<accession>A0AAD4QDA0</accession>
<reference evidence="3" key="1">
    <citation type="submission" date="2022-01" db="EMBL/GenBank/DDBJ databases">
        <title>Comparative genomics reveals a dynamic genome evolution in the ectomycorrhizal milk-cap (Lactarius) mushrooms.</title>
        <authorList>
            <consortium name="DOE Joint Genome Institute"/>
            <person name="Lebreton A."/>
            <person name="Tang N."/>
            <person name="Kuo A."/>
            <person name="LaButti K."/>
            <person name="Drula E."/>
            <person name="Barry K."/>
            <person name="Clum A."/>
            <person name="Lipzen A."/>
            <person name="Mousain D."/>
            <person name="Ng V."/>
            <person name="Wang R."/>
            <person name="Wang X."/>
            <person name="Dai Y."/>
            <person name="Henrissat B."/>
            <person name="Grigoriev I.V."/>
            <person name="Guerin-Laguette A."/>
            <person name="Yu F."/>
            <person name="Martin F.M."/>
        </authorList>
    </citation>
    <scope>NUCLEOTIDE SEQUENCE</scope>
    <source>
        <strain evidence="3">QP</strain>
    </source>
</reference>
<feature type="compositionally biased region" description="Polar residues" evidence="2">
    <location>
        <begin position="393"/>
        <end position="403"/>
    </location>
</feature>
<gene>
    <name evidence="3" type="ORF">EDB92DRAFT_722542</name>
</gene>
<protein>
    <submittedName>
        <fullName evidence="3">Uncharacterized protein</fullName>
    </submittedName>
</protein>
<feature type="compositionally biased region" description="Low complexity" evidence="2">
    <location>
        <begin position="677"/>
        <end position="700"/>
    </location>
</feature>
<feature type="compositionally biased region" description="Basic and acidic residues" evidence="2">
    <location>
        <begin position="882"/>
        <end position="893"/>
    </location>
</feature>
<feature type="compositionally biased region" description="Basic and acidic residues" evidence="2">
    <location>
        <begin position="637"/>
        <end position="651"/>
    </location>
</feature>
<feature type="compositionally biased region" description="Pro residues" evidence="2">
    <location>
        <begin position="231"/>
        <end position="243"/>
    </location>
</feature>
<name>A0AAD4QDA0_9AGAM</name>
<feature type="compositionally biased region" description="Basic residues" evidence="2">
    <location>
        <begin position="75"/>
        <end position="89"/>
    </location>
</feature>
<feature type="compositionally biased region" description="Basic and acidic residues" evidence="2">
    <location>
        <begin position="49"/>
        <end position="58"/>
    </location>
</feature>
<feature type="compositionally biased region" description="Polar residues" evidence="2">
    <location>
        <begin position="591"/>
        <end position="634"/>
    </location>
</feature>
<feature type="compositionally biased region" description="Pro residues" evidence="2">
    <location>
        <begin position="545"/>
        <end position="554"/>
    </location>
</feature>
<feature type="region of interest" description="Disordered" evidence="2">
    <location>
        <begin position="35"/>
        <end position="715"/>
    </location>
</feature>
<evidence type="ECO:0000313" key="4">
    <source>
        <dbReference type="Proteomes" id="UP001201163"/>
    </source>
</evidence>
<organism evidence="3 4">
    <name type="scientific">Lactarius akahatsu</name>
    <dbReference type="NCBI Taxonomy" id="416441"/>
    <lineage>
        <taxon>Eukaryota</taxon>
        <taxon>Fungi</taxon>
        <taxon>Dikarya</taxon>
        <taxon>Basidiomycota</taxon>
        <taxon>Agaricomycotina</taxon>
        <taxon>Agaricomycetes</taxon>
        <taxon>Russulales</taxon>
        <taxon>Russulaceae</taxon>
        <taxon>Lactarius</taxon>
    </lineage>
</organism>
<feature type="compositionally biased region" description="Low complexity" evidence="2">
    <location>
        <begin position="504"/>
        <end position="536"/>
    </location>
</feature>
<sequence>MQETPSEPSYEQCAYTYDTLPRIDSLLRYPYMATITSRPSTTSARIRSKTSELSDLFRGRQHSSIPPPSTDPSNKSKRKIPLFSLRKKSPVAPPGHRSPTHTPAPTPRPSTNATPSGPNPARSQLPQLTIPSTSFHPLPTFEDASSSKRSSISPTNSRSTRSTPRPPSSLSSNGLNKSRTPTPTSAIALGGSFSDSEPPRSASVRMPTVLLRSYASDDEDRKYLTTRILPPAKPPPTTPLPPPPEDDAYSTELGTPTSPGSPQIFFPGQAGPFEAKLLSSPNGRRLAISTPRSPSHKFTSGSESASESAQGYTSASGSESAATGLGLGFRIRTRSRVGSGNDSSSTSRAASVRVGLLRTPTSLTGSRSLSPPSPKSPVVSLSKSSPALLPTSERTTSPRPSHSSAKRVSPPIQSATLKPPEVPGGKQQEPGTKHASWLVVPKAAHTSPVNPPGQASVQDSKVIVPSKLRARAASDSRMLTSTGPASSIGANSPASSAVGASSQSITAPRSSSAPTPTSPSNFSKSPSTAAASSTLTNRVGSGSTSPPPAEPLPGLPRSSLSRASSESSRQAGGRSTSSPSSSESSTRTLIVPTSPSSALSASGADTSTNIVSSTSGSTAPSAFRSSPAIVSTASVRRPRDERPANKEKSKDSTWPFRSGSKRSSPPVPSPLVQSHTSSESPPYAPPSSFSASTIATQPSSSPQPPPSRVVVPIPPTPANMFALQTENADLRAEIASLRGQLDNVERVVRRREREIRGLRWLVVNWSGEKKEEFGFTAFTERRPSAETTESQEEVQAAVRYLRAESESGYGSGSVSGSQSRLSHSSAYSSVYPAESISDGSGSEVGTAQRFGPGPSARASEDQALDAIPERSVIGGEDSAEGEAERRWKEERRASRALKRLSASTATDLSGGGLDKVVAQTLQTNNTLPPGPAMSIEQVIEGDRARRERVGLKGMDEVLDKLRAAAGAKRP</sequence>
<feature type="compositionally biased region" description="Low complexity" evidence="2">
    <location>
        <begin position="366"/>
        <end position="392"/>
    </location>
</feature>
<feature type="compositionally biased region" description="Polar residues" evidence="2">
    <location>
        <begin position="290"/>
        <end position="299"/>
    </location>
</feature>
<feature type="compositionally biased region" description="Low complexity" evidence="2">
    <location>
        <begin position="147"/>
        <end position="172"/>
    </location>
</feature>
<feature type="compositionally biased region" description="Polar residues" evidence="2">
    <location>
        <begin position="477"/>
        <end position="503"/>
    </location>
</feature>
<keyword evidence="4" id="KW-1185">Reference proteome</keyword>
<comment type="caution">
    <text evidence="3">The sequence shown here is derived from an EMBL/GenBank/DDBJ whole genome shotgun (WGS) entry which is preliminary data.</text>
</comment>
<dbReference type="EMBL" id="JAKELL010000029">
    <property type="protein sequence ID" value="KAH8990776.1"/>
    <property type="molecule type" value="Genomic_DNA"/>
</dbReference>
<feature type="compositionally biased region" description="Low complexity" evidence="2">
    <location>
        <begin position="300"/>
        <end position="324"/>
    </location>
</feature>
<feature type="compositionally biased region" description="Low complexity" evidence="2">
    <location>
        <begin position="336"/>
        <end position="355"/>
    </location>
</feature>
<evidence type="ECO:0000256" key="2">
    <source>
        <dbReference type="SAM" id="MobiDB-lite"/>
    </source>
</evidence>
<proteinExistence type="predicted"/>
<feature type="region of interest" description="Disordered" evidence="2">
    <location>
        <begin position="832"/>
        <end position="911"/>
    </location>
</feature>